<gene>
    <name evidence="2" type="ORF">PISMIDRAFT_10545</name>
</gene>
<feature type="compositionally biased region" description="Low complexity" evidence="1">
    <location>
        <begin position="166"/>
        <end position="197"/>
    </location>
</feature>
<dbReference type="AlphaFoldDB" id="A0A0C9ZDC3"/>
<reference evidence="2 3" key="1">
    <citation type="submission" date="2014-04" db="EMBL/GenBank/DDBJ databases">
        <authorList>
            <consortium name="DOE Joint Genome Institute"/>
            <person name="Kuo A."/>
            <person name="Kohler A."/>
            <person name="Costa M.D."/>
            <person name="Nagy L.G."/>
            <person name="Floudas D."/>
            <person name="Copeland A."/>
            <person name="Barry K.W."/>
            <person name="Cichocki N."/>
            <person name="Veneault-Fourrey C."/>
            <person name="LaButti K."/>
            <person name="Lindquist E.A."/>
            <person name="Lipzen A."/>
            <person name="Lundell T."/>
            <person name="Morin E."/>
            <person name="Murat C."/>
            <person name="Sun H."/>
            <person name="Tunlid A."/>
            <person name="Henrissat B."/>
            <person name="Grigoriev I.V."/>
            <person name="Hibbett D.S."/>
            <person name="Martin F."/>
            <person name="Nordberg H.P."/>
            <person name="Cantor M.N."/>
            <person name="Hua S.X."/>
        </authorList>
    </citation>
    <scope>NUCLEOTIDE SEQUENCE [LARGE SCALE GENOMIC DNA]</scope>
    <source>
        <strain evidence="2 3">441</strain>
    </source>
</reference>
<keyword evidence="3" id="KW-1185">Reference proteome</keyword>
<dbReference type="EMBL" id="KN833721">
    <property type="protein sequence ID" value="KIK23929.1"/>
    <property type="molecule type" value="Genomic_DNA"/>
</dbReference>
<feature type="region of interest" description="Disordered" evidence="1">
    <location>
        <begin position="1"/>
        <end position="53"/>
    </location>
</feature>
<feature type="compositionally biased region" description="Basic and acidic residues" evidence="1">
    <location>
        <begin position="40"/>
        <end position="53"/>
    </location>
</feature>
<name>A0A0C9ZDC3_9AGAM</name>
<sequence>SRDPSLERDELLEPSPQGTPPPSTSVSAIPADSPLASRARLVDSRSGSRLDTETEWRTFEPNWRLQLVSRDSNEGGHTVYPPVACSTCTEAKAVCSGVNGVKCARCKARHSVCSLYQDNFEGRARARVLIAGCKVVEGQSAAEVPIKLEPGSSRVTRPKKRVRLFPPSSSNSPASNDTPPPSTSRFPSTSRTSSTSDDSALAIALAIRGAVLAAVEAFDRALEEQGLSKKVLGKRRTRD</sequence>
<feature type="non-terminal residue" evidence="2">
    <location>
        <position position="1"/>
    </location>
</feature>
<feature type="region of interest" description="Disordered" evidence="1">
    <location>
        <begin position="151"/>
        <end position="197"/>
    </location>
</feature>
<dbReference type="OrthoDB" id="10511359at2759"/>
<proteinExistence type="predicted"/>
<evidence type="ECO:0008006" key="4">
    <source>
        <dbReference type="Google" id="ProtNLM"/>
    </source>
</evidence>
<protein>
    <recommendedName>
        <fullName evidence="4">Zn(2)-C6 fungal-type domain-containing protein</fullName>
    </recommendedName>
</protein>
<dbReference type="Proteomes" id="UP000054018">
    <property type="component" value="Unassembled WGS sequence"/>
</dbReference>
<organism evidence="2 3">
    <name type="scientific">Pisolithus microcarpus 441</name>
    <dbReference type="NCBI Taxonomy" id="765257"/>
    <lineage>
        <taxon>Eukaryota</taxon>
        <taxon>Fungi</taxon>
        <taxon>Dikarya</taxon>
        <taxon>Basidiomycota</taxon>
        <taxon>Agaricomycotina</taxon>
        <taxon>Agaricomycetes</taxon>
        <taxon>Agaricomycetidae</taxon>
        <taxon>Boletales</taxon>
        <taxon>Sclerodermatineae</taxon>
        <taxon>Pisolithaceae</taxon>
        <taxon>Pisolithus</taxon>
    </lineage>
</organism>
<evidence type="ECO:0000313" key="2">
    <source>
        <dbReference type="EMBL" id="KIK23929.1"/>
    </source>
</evidence>
<evidence type="ECO:0000313" key="3">
    <source>
        <dbReference type="Proteomes" id="UP000054018"/>
    </source>
</evidence>
<evidence type="ECO:0000256" key="1">
    <source>
        <dbReference type="SAM" id="MobiDB-lite"/>
    </source>
</evidence>
<dbReference type="HOGENOM" id="CLU_1163543_0_0_1"/>
<feature type="compositionally biased region" description="Basic and acidic residues" evidence="1">
    <location>
        <begin position="1"/>
        <end position="11"/>
    </location>
</feature>
<accession>A0A0C9ZDC3</accession>
<reference evidence="3" key="2">
    <citation type="submission" date="2015-01" db="EMBL/GenBank/DDBJ databases">
        <title>Evolutionary Origins and Diversification of the Mycorrhizal Mutualists.</title>
        <authorList>
            <consortium name="DOE Joint Genome Institute"/>
            <consortium name="Mycorrhizal Genomics Consortium"/>
            <person name="Kohler A."/>
            <person name="Kuo A."/>
            <person name="Nagy L.G."/>
            <person name="Floudas D."/>
            <person name="Copeland A."/>
            <person name="Barry K.W."/>
            <person name="Cichocki N."/>
            <person name="Veneault-Fourrey C."/>
            <person name="LaButti K."/>
            <person name="Lindquist E.A."/>
            <person name="Lipzen A."/>
            <person name="Lundell T."/>
            <person name="Morin E."/>
            <person name="Murat C."/>
            <person name="Riley R."/>
            <person name="Ohm R."/>
            <person name="Sun H."/>
            <person name="Tunlid A."/>
            <person name="Henrissat B."/>
            <person name="Grigoriev I.V."/>
            <person name="Hibbett D.S."/>
            <person name="Martin F."/>
        </authorList>
    </citation>
    <scope>NUCLEOTIDE SEQUENCE [LARGE SCALE GENOMIC DNA]</scope>
    <source>
        <strain evidence="3">441</strain>
    </source>
</reference>